<accession>A0A2W5PNG5</accession>
<dbReference type="Proteomes" id="UP000249417">
    <property type="component" value="Unassembled WGS sequence"/>
</dbReference>
<evidence type="ECO:0000256" key="1">
    <source>
        <dbReference type="SAM" id="Phobius"/>
    </source>
</evidence>
<gene>
    <name evidence="3" type="ORF">DI551_10920</name>
</gene>
<evidence type="ECO:0000259" key="2">
    <source>
        <dbReference type="Pfam" id="PF09835"/>
    </source>
</evidence>
<dbReference type="AlphaFoldDB" id="A0A2W5PNG5"/>
<dbReference type="EMBL" id="QFQB01000113">
    <property type="protein sequence ID" value="PZQ44053.1"/>
    <property type="molecule type" value="Genomic_DNA"/>
</dbReference>
<keyword evidence="1" id="KW-0812">Transmembrane</keyword>
<dbReference type="Pfam" id="PF09835">
    <property type="entry name" value="DUF2062"/>
    <property type="match status" value="1"/>
</dbReference>
<dbReference type="InterPro" id="IPR018639">
    <property type="entry name" value="DUF2062"/>
</dbReference>
<proteinExistence type="predicted"/>
<feature type="transmembrane region" description="Helical" evidence="1">
    <location>
        <begin position="158"/>
        <end position="179"/>
    </location>
</feature>
<evidence type="ECO:0000313" key="3">
    <source>
        <dbReference type="EMBL" id="PZQ44053.1"/>
    </source>
</evidence>
<organism evidence="3 4">
    <name type="scientific">Micavibrio aeruginosavorus</name>
    <dbReference type="NCBI Taxonomy" id="349221"/>
    <lineage>
        <taxon>Bacteria</taxon>
        <taxon>Pseudomonadati</taxon>
        <taxon>Bdellovibrionota</taxon>
        <taxon>Bdellovibrionia</taxon>
        <taxon>Bdellovibrionales</taxon>
        <taxon>Pseudobdellovibrionaceae</taxon>
        <taxon>Micavibrio</taxon>
    </lineage>
</organism>
<feature type="domain" description="DUF2062" evidence="2">
    <location>
        <begin position="27"/>
        <end position="186"/>
    </location>
</feature>
<protein>
    <recommendedName>
        <fullName evidence="2">DUF2062 domain-containing protein</fullName>
    </recommendedName>
</protein>
<name>A0A2W5PNG5_9BACT</name>
<comment type="caution">
    <text evidence="3">The sequence shown here is derived from an EMBL/GenBank/DDBJ whole genome shotgun (WGS) entry which is preliminary data.</text>
</comment>
<dbReference type="PANTHER" id="PTHR40547">
    <property type="entry name" value="SLL0298 PROTEIN"/>
    <property type="match status" value="1"/>
</dbReference>
<keyword evidence="1" id="KW-0472">Membrane</keyword>
<reference evidence="3 4" key="1">
    <citation type="submission" date="2017-08" db="EMBL/GenBank/DDBJ databases">
        <title>Infants hospitalized years apart are colonized by the same room-sourced microbial strains.</title>
        <authorList>
            <person name="Brooks B."/>
            <person name="Olm M.R."/>
            <person name="Firek B.A."/>
            <person name="Baker R."/>
            <person name="Thomas B.C."/>
            <person name="Morowitz M.J."/>
            <person name="Banfield J.F."/>
        </authorList>
    </citation>
    <scope>NUCLEOTIDE SEQUENCE [LARGE SCALE GENOMIC DNA]</scope>
    <source>
        <strain evidence="3">S2_005_002_R2_29</strain>
    </source>
</reference>
<keyword evidence="1" id="KW-1133">Transmembrane helix</keyword>
<sequence>MLFSRRTKLPFWQNARNLIWPKMGLRRLFNYYKHRSIRIPASEHSIAAGFAFGCLVSWTPTFGTHLLQCAVFCWITRTNWVAAFLGSAFGNPWTTPALMLISYHVGKALFVATGHADIITPDDGAGSFSEFLRAILHGDMAWEAFKANFMEYFMPTLLGGYVMGLATFPLFYYPFYYMVKGARLARRARIERIVHQEAIEVTGQPE</sequence>
<dbReference type="PANTHER" id="PTHR40547:SF1">
    <property type="entry name" value="SLL0298 PROTEIN"/>
    <property type="match status" value="1"/>
</dbReference>
<evidence type="ECO:0000313" key="4">
    <source>
        <dbReference type="Proteomes" id="UP000249417"/>
    </source>
</evidence>